<dbReference type="SUPFAM" id="SSF52540">
    <property type="entry name" value="P-loop containing nucleoside triphosphate hydrolases"/>
    <property type="match status" value="1"/>
</dbReference>
<evidence type="ECO:0008006" key="3">
    <source>
        <dbReference type="Google" id="ProtNLM"/>
    </source>
</evidence>
<dbReference type="Proteomes" id="UP000298284">
    <property type="component" value="Unassembled WGS sequence"/>
</dbReference>
<organism evidence="1 2">
    <name type="scientific">Hymenobacter wooponensis</name>
    <dbReference type="NCBI Taxonomy" id="1525360"/>
    <lineage>
        <taxon>Bacteria</taxon>
        <taxon>Pseudomonadati</taxon>
        <taxon>Bacteroidota</taxon>
        <taxon>Cytophagia</taxon>
        <taxon>Cytophagales</taxon>
        <taxon>Hymenobacteraceae</taxon>
        <taxon>Hymenobacter</taxon>
    </lineage>
</organism>
<sequence>MVGGEVPEGLGLAQEMDGQFDLVFVDTPGTINVPGLVALWRQLDYVFMPLEADGLSVEANLPFAAALAAFARGQPGSRLKQYYPFWNNHIKSERQEFCWALRGAVRPAEHFLFNEPAGVQ</sequence>
<dbReference type="InterPro" id="IPR027417">
    <property type="entry name" value="P-loop_NTPase"/>
</dbReference>
<dbReference type="RefSeq" id="WP_135532809.1">
    <property type="nucleotide sequence ID" value="NZ_SRKZ01000008.1"/>
</dbReference>
<evidence type="ECO:0000313" key="2">
    <source>
        <dbReference type="Proteomes" id="UP000298284"/>
    </source>
</evidence>
<comment type="caution">
    <text evidence="1">The sequence shown here is derived from an EMBL/GenBank/DDBJ whole genome shotgun (WGS) entry which is preliminary data.</text>
</comment>
<keyword evidence="2" id="KW-1185">Reference proteome</keyword>
<proteinExistence type="predicted"/>
<dbReference type="AlphaFoldDB" id="A0A4Z0MD21"/>
<protein>
    <recommendedName>
        <fullName evidence="3">ParA family protein</fullName>
    </recommendedName>
</protein>
<gene>
    <name evidence="1" type="ORF">EU557_22880</name>
</gene>
<reference evidence="1 2" key="1">
    <citation type="submission" date="2019-04" db="EMBL/GenBank/DDBJ databases">
        <authorList>
            <person name="Feng G."/>
            <person name="Zhang J."/>
            <person name="Zhu H."/>
        </authorList>
    </citation>
    <scope>NUCLEOTIDE SEQUENCE [LARGE SCALE GENOMIC DNA]</scope>
    <source>
        <strain evidence="1 2">JCM 19491</strain>
    </source>
</reference>
<dbReference type="EMBL" id="SRKZ01000008">
    <property type="protein sequence ID" value="TGD77623.1"/>
    <property type="molecule type" value="Genomic_DNA"/>
</dbReference>
<name>A0A4Z0MD21_9BACT</name>
<accession>A0A4Z0MD21</accession>
<evidence type="ECO:0000313" key="1">
    <source>
        <dbReference type="EMBL" id="TGD77623.1"/>
    </source>
</evidence>
<dbReference type="Gene3D" id="3.40.50.300">
    <property type="entry name" value="P-loop containing nucleotide triphosphate hydrolases"/>
    <property type="match status" value="1"/>
</dbReference>
<dbReference type="OrthoDB" id="978593at2"/>